<keyword evidence="5 10" id="KW-0012">Acyltransferase</keyword>
<dbReference type="FunFam" id="3.40.47.10:FF:000010">
    <property type="entry name" value="Acetyl-CoA acetyltransferase (Thiolase)"/>
    <property type="match status" value="1"/>
</dbReference>
<evidence type="ECO:0000256" key="10">
    <source>
        <dbReference type="RuleBase" id="RU003557"/>
    </source>
</evidence>
<dbReference type="PROSITE" id="PS00737">
    <property type="entry name" value="THIOLASE_2"/>
    <property type="match status" value="1"/>
</dbReference>
<proteinExistence type="inferred from homology"/>
<protein>
    <recommendedName>
        <fullName evidence="7">Acetyl-CoA acetyltransferase</fullName>
        <ecNumber evidence="6">2.3.1.16</ecNumber>
    </recommendedName>
</protein>
<dbReference type="InterPro" id="IPR020616">
    <property type="entry name" value="Thiolase_N"/>
</dbReference>
<dbReference type="InterPro" id="IPR002155">
    <property type="entry name" value="Thiolase"/>
</dbReference>
<dbReference type="InterPro" id="IPR020610">
    <property type="entry name" value="Thiolase_AS"/>
</dbReference>
<accession>A0A9D2MLA4</accession>
<keyword evidence="4 10" id="KW-0808">Transferase</keyword>
<evidence type="ECO:0000256" key="1">
    <source>
        <dbReference type="ARBA" id="ARBA00004496"/>
    </source>
</evidence>
<dbReference type="PANTHER" id="PTHR43853">
    <property type="entry name" value="3-KETOACYL-COA THIOLASE, PEROXISOMAL"/>
    <property type="match status" value="1"/>
</dbReference>
<dbReference type="PROSITE" id="PS00098">
    <property type="entry name" value="THIOLASE_1"/>
    <property type="match status" value="1"/>
</dbReference>
<dbReference type="InterPro" id="IPR020613">
    <property type="entry name" value="Thiolase_CS"/>
</dbReference>
<dbReference type="InterPro" id="IPR020617">
    <property type="entry name" value="Thiolase_C"/>
</dbReference>
<comment type="similarity">
    <text evidence="3 10">Belongs to the thiolase-like superfamily. Thiolase family.</text>
</comment>
<dbReference type="Proteomes" id="UP000823921">
    <property type="component" value="Unassembled WGS sequence"/>
</dbReference>
<dbReference type="SUPFAM" id="SSF53901">
    <property type="entry name" value="Thiolase-like"/>
    <property type="match status" value="2"/>
</dbReference>
<reference evidence="13" key="2">
    <citation type="submission" date="2021-04" db="EMBL/GenBank/DDBJ databases">
        <authorList>
            <person name="Gilroy R."/>
        </authorList>
    </citation>
    <scope>NUCLEOTIDE SEQUENCE</scope>
    <source>
        <strain evidence="13">CHK192-8294</strain>
    </source>
</reference>
<dbReference type="Pfam" id="PF02803">
    <property type="entry name" value="Thiolase_C"/>
    <property type="match status" value="1"/>
</dbReference>
<comment type="subcellular location">
    <subcellularLocation>
        <location evidence="1">Cytoplasm</location>
    </subcellularLocation>
</comment>
<dbReference type="CDD" id="cd00751">
    <property type="entry name" value="thiolase"/>
    <property type="match status" value="1"/>
</dbReference>
<dbReference type="GO" id="GO:0003985">
    <property type="term" value="F:acetyl-CoA C-acetyltransferase activity"/>
    <property type="evidence" value="ECO:0007669"/>
    <property type="project" value="UniProtKB-EC"/>
</dbReference>
<evidence type="ECO:0000256" key="6">
    <source>
        <dbReference type="ARBA" id="ARBA00024073"/>
    </source>
</evidence>
<dbReference type="NCBIfam" id="TIGR01930">
    <property type="entry name" value="AcCoA-C-Actrans"/>
    <property type="match status" value="1"/>
</dbReference>
<name>A0A9D2MLA4_9FIRM</name>
<reference evidence="13" key="1">
    <citation type="journal article" date="2021" name="PeerJ">
        <title>Extensive microbial diversity within the chicken gut microbiome revealed by metagenomics and culture.</title>
        <authorList>
            <person name="Gilroy R."/>
            <person name="Ravi A."/>
            <person name="Getino M."/>
            <person name="Pursley I."/>
            <person name="Horton D.L."/>
            <person name="Alikhan N.F."/>
            <person name="Baker D."/>
            <person name="Gharbi K."/>
            <person name="Hall N."/>
            <person name="Watson M."/>
            <person name="Adriaenssens E.M."/>
            <person name="Foster-Nyarko E."/>
            <person name="Jarju S."/>
            <person name="Secka A."/>
            <person name="Antonio M."/>
            <person name="Oren A."/>
            <person name="Chaudhuri R.R."/>
            <person name="La Ragione R."/>
            <person name="Hildebrand F."/>
            <person name="Pallen M.J."/>
        </authorList>
    </citation>
    <scope>NUCLEOTIDE SEQUENCE</scope>
    <source>
        <strain evidence="13">CHK192-8294</strain>
    </source>
</reference>
<dbReference type="AlphaFoldDB" id="A0A9D2MLA4"/>
<dbReference type="GO" id="GO:0010124">
    <property type="term" value="P:phenylacetate catabolic process"/>
    <property type="evidence" value="ECO:0007669"/>
    <property type="project" value="TreeGrafter"/>
</dbReference>
<dbReference type="GO" id="GO:0005737">
    <property type="term" value="C:cytoplasm"/>
    <property type="evidence" value="ECO:0007669"/>
    <property type="project" value="UniProtKB-SubCell"/>
</dbReference>
<dbReference type="Gene3D" id="3.40.47.10">
    <property type="match status" value="1"/>
</dbReference>
<dbReference type="PROSITE" id="PS00099">
    <property type="entry name" value="THIOLASE_3"/>
    <property type="match status" value="1"/>
</dbReference>
<dbReference type="GO" id="GO:0006635">
    <property type="term" value="P:fatty acid beta-oxidation"/>
    <property type="evidence" value="ECO:0007669"/>
    <property type="project" value="TreeGrafter"/>
</dbReference>
<feature type="active site" description="Acyl-thioester intermediate" evidence="9">
    <location>
        <position position="91"/>
    </location>
</feature>
<sequence length="386" mass="40646">MRDVVIVAYGRSAVARAGKGSLKNTNPIEYSAQVLRGVLDKVPQLPAEAIEDVILGCAKPELTQRYNIGRLVALRAQLPYSVPGQTVNRFCASSLQAISTGANMIRSGEAEVIVAGGVESMTDIPYMGIGNPEFRNPWLDEHEPGAYMSMGITAENVAGQYGISRVEMEEFAVESHQKAAKAQNAGILAEDIIPVDAVDDEGNKFVFDQDECIRPNSSLEALAKLKPCFKPDGVVTAAISSPTNDGASMVVLMSAEKAQALGIRPLAKYVGYAVTGVDPCYMGIGPISAIEKVMKLTGHTADEMDVIELNEAFASQAIACIRTLNLDMAKVNINGGAIALGHPLGATGGILVSKALSQLHRQNGTYALVSMCIGGGMGAAAIFEAC</sequence>
<dbReference type="InterPro" id="IPR020615">
    <property type="entry name" value="Thiolase_acyl_enz_int_AS"/>
</dbReference>
<dbReference type="PANTHER" id="PTHR43853:SF21">
    <property type="entry name" value="STEROID 3-KETOACYL-COA THIOLASE"/>
    <property type="match status" value="1"/>
</dbReference>
<evidence type="ECO:0000256" key="7">
    <source>
        <dbReference type="ARBA" id="ARBA00044137"/>
    </source>
</evidence>
<dbReference type="EC" id="2.3.1.16" evidence="6"/>
<evidence type="ECO:0000256" key="9">
    <source>
        <dbReference type="PIRSR" id="PIRSR000429-1"/>
    </source>
</evidence>
<evidence type="ECO:0000256" key="2">
    <source>
        <dbReference type="ARBA" id="ARBA00005189"/>
    </source>
</evidence>
<evidence type="ECO:0000313" key="13">
    <source>
        <dbReference type="EMBL" id="HJB80232.1"/>
    </source>
</evidence>
<feature type="active site" description="Proton acceptor" evidence="9">
    <location>
        <position position="372"/>
    </location>
</feature>
<gene>
    <name evidence="13" type="ORF">H9712_04555</name>
</gene>
<feature type="active site" description="Proton acceptor" evidence="9">
    <location>
        <position position="342"/>
    </location>
</feature>
<evidence type="ECO:0000256" key="4">
    <source>
        <dbReference type="ARBA" id="ARBA00022679"/>
    </source>
</evidence>
<dbReference type="EMBL" id="DWXO01000047">
    <property type="protein sequence ID" value="HJB80232.1"/>
    <property type="molecule type" value="Genomic_DNA"/>
</dbReference>
<dbReference type="PIRSF" id="PIRSF000429">
    <property type="entry name" value="Ac-CoA_Ac_transf"/>
    <property type="match status" value="1"/>
</dbReference>
<comment type="caution">
    <text evidence="13">The sequence shown here is derived from an EMBL/GenBank/DDBJ whole genome shotgun (WGS) entry which is preliminary data.</text>
</comment>
<dbReference type="InterPro" id="IPR050215">
    <property type="entry name" value="Thiolase-like_sf_Thiolase"/>
</dbReference>
<dbReference type="InterPro" id="IPR016039">
    <property type="entry name" value="Thiolase-like"/>
</dbReference>
<evidence type="ECO:0000256" key="8">
    <source>
        <dbReference type="ARBA" id="ARBA00051550"/>
    </source>
</evidence>
<evidence type="ECO:0000259" key="11">
    <source>
        <dbReference type="Pfam" id="PF00108"/>
    </source>
</evidence>
<evidence type="ECO:0000256" key="5">
    <source>
        <dbReference type="ARBA" id="ARBA00023315"/>
    </source>
</evidence>
<evidence type="ECO:0000256" key="3">
    <source>
        <dbReference type="ARBA" id="ARBA00010982"/>
    </source>
</evidence>
<comment type="catalytic activity">
    <reaction evidence="8">
        <text>2 acetyl-CoA = acetoacetyl-CoA + CoA</text>
        <dbReference type="Rhea" id="RHEA:21036"/>
        <dbReference type="ChEBI" id="CHEBI:57286"/>
        <dbReference type="ChEBI" id="CHEBI:57287"/>
        <dbReference type="ChEBI" id="CHEBI:57288"/>
        <dbReference type="EC" id="2.3.1.9"/>
    </reaction>
</comment>
<comment type="pathway">
    <text evidence="2">Lipid metabolism.</text>
</comment>
<feature type="domain" description="Thiolase C-terminal" evidence="12">
    <location>
        <begin position="264"/>
        <end position="384"/>
    </location>
</feature>
<feature type="domain" description="Thiolase N-terminal" evidence="11">
    <location>
        <begin position="4"/>
        <end position="255"/>
    </location>
</feature>
<evidence type="ECO:0000313" key="14">
    <source>
        <dbReference type="Proteomes" id="UP000823921"/>
    </source>
</evidence>
<dbReference type="Pfam" id="PF00108">
    <property type="entry name" value="Thiolase_N"/>
    <property type="match status" value="1"/>
</dbReference>
<organism evidence="13 14">
    <name type="scientific">Candidatus Flavonifractor intestinigallinarum</name>
    <dbReference type="NCBI Taxonomy" id="2838586"/>
    <lineage>
        <taxon>Bacteria</taxon>
        <taxon>Bacillati</taxon>
        <taxon>Bacillota</taxon>
        <taxon>Clostridia</taxon>
        <taxon>Eubacteriales</taxon>
        <taxon>Oscillospiraceae</taxon>
        <taxon>Flavonifractor</taxon>
    </lineage>
</organism>
<evidence type="ECO:0000259" key="12">
    <source>
        <dbReference type="Pfam" id="PF02803"/>
    </source>
</evidence>